<evidence type="ECO:0000256" key="4">
    <source>
        <dbReference type="ARBA" id="ARBA00022475"/>
    </source>
</evidence>
<evidence type="ECO:0008006" key="8">
    <source>
        <dbReference type="Google" id="ProtNLM"/>
    </source>
</evidence>
<keyword evidence="4" id="KW-1003">Cell membrane</keyword>
<evidence type="ECO:0000256" key="5">
    <source>
        <dbReference type="ARBA" id="ARBA00023136"/>
    </source>
</evidence>
<reference evidence="6 7" key="2">
    <citation type="submission" date="2008-11" db="EMBL/GenBank/DDBJ databases">
        <authorList>
            <person name="Fulton L."/>
            <person name="Clifton S."/>
            <person name="Fulton B."/>
            <person name="Xu J."/>
            <person name="Minx P."/>
            <person name="Pepin K.H."/>
            <person name="Johnson M."/>
            <person name="Bhonagiri V."/>
            <person name="Nash W.E."/>
            <person name="Mardis E.R."/>
            <person name="Wilson R.K."/>
        </authorList>
    </citation>
    <scope>NUCLEOTIDE SEQUENCE [LARGE SCALE GENOMIC DNA]</scope>
    <source>
        <strain evidence="6 7">ATCC 43243</strain>
    </source>
</reference>
<evidence type="ECO:0000256" key="2">
    <source>
        <dbReference type="ARBA" id="ARBA00005417"/>
    </source>
</evidence>
<dbReference type="EMBL" id="ABVQ01000037">
    <property type="protein sequence ID" value="EEC56305.1"/>
    <property type="molecule type" value="Genomic_DNA"/>
</dbReference>
<comment type="similarity">
    <text evidence="2">Belongs to the ABC transporter superfamily.</text>
</comment>
<evidence type="ECO:0000256" key="1">
    <source>
        <dbReference type="ARBA" id="ARBA00004370"/>
    </source>
</evidence>
<keyword evidence="3" id="KW-0813">Transport</keyword>
<keyword evidence="5" id="KW-0472">Membrane</keyword>
<dbReference type="Gene3D" id="3.40.50.300">
    <property type="entry name" value="P-loop containing nucleotide triphosphate hydrolases"/>
    <property type="match status" value="1"/>
</dbReference>
<dbReference type="GO" id="GO:0016020">
    <property type="term" value="C:membrane"/>
    <property type="evidence" value="ECO:0007669"/>
    <property type="project" value="UniProtKB-SubCell"/>
</dbReference>
<dbReference type="PANTHER" id="PTHR43297">
    <property type="entry name" value="OLIGOPEPTIDE TRANSPORT ATP-BINDING PROTEIN APPD"/>
    <property type="match status" value="1"/>
</dbReference>
<evidence type="ECO:0000256" key="3">
    <source>
        <dbReference type="ARBA" id="ARBA00022448"/>
    </source>
</evidence>
<dbReference type="Proteomes" id="UP000003136">
    <property type="component" value="Unassembled WGS sequence"/>
</dbReference>
<dbReference type="PANTHER" id="PTHR43297:SF2">
    <property type="entry name" value="DIPEPTIDE TRANSPORT ATP-BINDING PROTEIN DPPD"/>
    <property type="match status" value="1"/>
</dbReference>
<dbReference type="eggNOG" id="COG4172">
    <property type="taxonomic scope" value="Bacteria"/>
</dbReference>
<keyword evidence="7" id="KW-1185">Reference proteome</keyword>
<dbReference type="SUPFAM" id="SSF52540">
    <property type="entry name" value="P-loop containing nucleoside triphosphate hydrolases"/>
    <property type="match status" value="1"/>
</dbReference>
<comment type="caution">
    <text evidence="6">The sequence shown here is derived from an EMBL/GenBank/DDBJ whole genome shotgun (WGS) entry which is preliminary data.</text>
</comment>
<sequence length="46" mass="5347">MNVISQMCDRVMVMKSGSIIESGSTEEIFEHPREEYTKKLLDAAWR</sequence>
<reference evidence="6 7" key="1">
    <citation type="submission" date="2008-11" db="EMBL/GenBank/DDBJ databases">
        <title>Draft genome sequence of Bacteroides pectinophilus (ATCC 43243).</title>
        <authorList>
            <person name="Sudarsanam P."/>
            <person name="Ley R."/>
            <person name="Guruge J."/>
            <person name="Turnbaugh P.J."/>
            <person name="Mahowald M."/>
            <person name="Liep D."/>
            <person name="Gordon J."/>
        </authorList>
    </citation>
    <scope>NUCLEOTIDE SEQUENCE [LARGE SCALE GENOMIC DNA]</scope>
    <source>
        <strain evidence="6 7">ATCC 43243</strain>
    </source>
</reference>
<name>B7AVR4_9FIRM</name>
<accession>B7AVR4</accession>
<gene>
    <name evidence="6" type="ORF">BACPEC_02812</name>
</gene>
<organism evidence="6 7">
    <name type="scientific">[Bacteroides] pectinophilus ATCC 43243</name>
    <dbReference type="NCBI Taxonomy" id="483218"/>
    <lineage>
        <taxon>Bacteria</taxon>
        <taxon>Bacillati</taxon>
        <taxon>Bacillota</taxon>
        <taxon>Clostridia</taxon>
        <taxon>Eubacteriales</taxon>
    </lineage>
</organism>
<comment type="subcellular location">
    <subcellularLocation>
        <location evidence="1">Membrane</location>
    </subcellularLocation>
</comment>
<dbReference type="HOGENOM" id="CLU_216867_0_0_9"/>
<dbReference type="InterPro" id="IPR050388">
    <property type="entry name" value="ABC_Ni/Peptide_Import"/>
</dbReference>
<evidence type="ECO:0000313" key="6">
    <source>
        <dbReference type="EMBL" id="EEC56305.1"/>
    </source>
</evidence>
<proteinExistence type="inferred from homology"/>
<dbReference type="STRING" id="483218.BACPEC_02812"/>
<evidence type="ECO:0000313" key="7">
    <source>
        <dbReference type="Proteomes" id="UP000003136"/>
    </source>
</evidence>
<protein>
    <recommendedName>
        <fullName evidence="8">Oligopeptide/dipeptide ABC transporter C-terminal domain-containing protein</fullName>
    </recommendedName>
</protein>
<dbReference type="InterPro" id="IPR027417">
    <property type="entry name" value="P-loop_NTPase"/>
</dbReference>
<dbReference type="AlphaFoldDB" id="B7AVR4"/>